<name>A0A8J8T8Z0_HALGN</name>
<accession>A0A8J8T8Z0</accession>
<evidence type="ECO:0000313" key="3">
    <source>
        <dbReference type="Proteomes" id="UP000785679"/>
    </source>
</evidence>
<protein>
    <submittedName>
        <fullName evidence="2">Uncharacterized protein</fullName>
    </submittedName>
</protein>
<feature type="region of interest" description="Disordered" evidence="1">
    <location>
        <begin position="171"/>
        <end position="211"/>
    </location>
</feature>
<evidence type="ECO:0000256" key="1">
    <source>
        <dbReference type="SAM" id="MobiDB-lite"/>
    </source>
</evidence>
<feature type="compositionally biased region" description="Basic and acidic residues" evidence="1">
    <location>
        <begin position="107"/>
        <end position="117"/>
    </location>
</feature>
<dbReference type="EMBL" id="RRYP01001500">
    <property type="protein sequence ID" value="TNV85866.1"/>
    <property type="molecule type" value="Genomic_DNA"/>
</dbReference>
<gene>
    <name evidence="2" type="ORF">FGO68_gene11230</name>
</gene>
<feature type="region of interest" description="Disordered" evidence="1">
    <location>
        <begin position="1"/>
        <end position="23"/>
    </location>
</feature>
<feature type="compositionally biased region" description="Polar residues" evidence="1">
    <location>
        <begin position="93"/>
        <end position="106"/>
    </location>
</feature>
<keyword evidence="3" id="KW-1185">Reference proteome</keyword>
<reference evidence="2" key="1">
    <citation type="submission" date="2019-06" db="EMBL/GenBank/DDBJ databases">
        <authorList>
            <person name="Zheng W."/>
        </authorList>
    </citation>
    <scope>NUCLEOTIDE SEQUENCE</scope>
    <source>
        <strain evidence="2">QDHG01</strain>
    </source>
</reference>
<proteinExistence type="predicted"/>
<sequence>MSPRMLSDTESVKSTEHLLPGKHNFDRRLSLGLQRPVGPSSLQLAARTIQRQNSGKTVGNGYQRGDHNFDLGIHVGTNSTGGMQDVGFFSVEDNANSQDGASQTSDSKQKQRAETQQKKSLFFKRLKEQGKGGNSSLMMGDQYRRASFARGAGQMEGVTGQYLDQRSNQDPLEHELVQSKSSDSNFEGDNEDNDDQKGTGGASVGNSTPLSATKRVPIQIVPQPQPLQTPQQFQQFNPQLQANIILQQQQLQKQQMMMQIYMANMQSAQTQPY</sequence>
<feature type="region of interest" description="Disordered" evidence="1">
    <location>
        <begin position="93"/>
        <end position="140"/>
    </location>
</feature>
<dbReference type="AlphaFoldDB" id="A0A8J8T8Z0"/>
<dbReference type="Proteomes" id="UP000785679">
    <property type="component" value="Unassembled WGS sequence"/>
</dbReference>
<evidence type="ECO:0000313" key="2">
    <source>
        <dbReference type="EMBL" id="TNV85866.1"/>
    </source>
</evidence>
<organism evidence="2 3">
    <name type="scientific">Halteria grandinella</name>
    <dbReference type="NCBI Taxonomy" id="5974"/>
    <lineage>
        <taxon>Eukaryota</taxon>
        <taxon>Sar</taxon>
        <taxon>Alveolata</taxon>
        <taxon>Ciliophora</taxon>
        <taxon>Intramacronucleata</taxon>
        <taxon>Spirotrichea</taxon>
        <taxon>Stichotrichia</taxon>
        <taxon>Sporadotrichida</taxon>
        <taxon>Halteriidae</taxon>
        <taxon>Halteria</taxon>
    </lineage>
</organism>
<comment type="caution">
    <text evidence="2">The sequence shown here is derived from an EMBL/GenBank/DDBJ whole genome shotgun (WGS) entry which is preliminary data.</text>
</comment>